<feature type="region of interest" description="Disordered" evidence="1">
    <location>
        <begin position="1"/>
        <end position="22"/>
    </location>
</feature>
<evidence type="ECO:0000256" key="1">
    <source>
        <dbReference type="SAM" id="MobiDB-lite"/>
    </source>
</evidence>
<dbReference type="OrthoDB" id="10622233at2759"/>
<gene>
    <name evidence="2" type="ORF">T11_4427</name>
</gene>
<organism evidence="2 3">
    <name type="scientific">Trichinella zimbabwensis</name>
    <dbReference type="NCBI Taxonomy" id="268475"/>
    <lineage>
        <taxon>Eukaryota</taxon>
        <taxon>Metazoa</taxon>
        <taxon>Ecdysozoa</taxon>
        <taxon>Nematoda</taxon>
        <taxon>Enoplea</taxon>
        <taxon>Dorylaimia</taxon>
        <taxon>Trichinellida</taxon>
        <taxon>Trichinellidae</taxon>
        <taxon>Trichinella</taxon>
    </lineage>
</organism>
<keyword evidence="3" id="KW-1185">Reference proteome</keyword>
<evidence type="ECO:0000313" key="2">
    <source>
        <dbReference type="EMBL" id="KRZ06220.1"/>
    </source>
</evidence>
<name>A0A0V1H727_9BILA</name>
<dbReference type="AlphaFoldDB" id="A0A0V1H727"/>
<accession>A0A0V1H727</accession>
<comment type="caution">
    <text evidence="2">The sequence shown here is derived from an EMBL/GenBank/DDBJ whole genome shotgun (WGS) entry which is preliminary data.</text>
</comment>
<dbReference type="Proteomes" id="UP000055024">
    <property type="component" value="Unassembled WGS sequence"/>
</dbReference>
<feature type="compositionally biased region" description="Polar residues" evidence="1">
    <location>
        <begin position="1"/>
        <end position="11"/>
    </location>
</feature>
<evidence type="ECO:0000313" key="3">
    <source>
        <dbReference type="Proteomes" id="UP000055024"/>
    </source>
</evidence>
<dbReference type="EMBL" id="JYDP01000123">
    <property type="protein sequence ID" value="KRZ06220.1"/>
    <property type="molecule type" value="Genomic_DNA"/>
</dbReference>
<protein>
    <submittedName>
        <fullName evidence="2">Uncharacterized protein</fullName>
    </submittedName>
</protein>
<reference evidence="2 3" key="1">
    <citation type="submission" date="2015-01" db="EMBL/GenBank/DDBJ databases">
        <title>Evolution of Trichinella species and genotypes.</title>
        <authorList>
            <person name="Korhonen P.K."/>
            <person name="Edoardo P."/>
            <person name="Giuseppe L.R."/>
            <person name="Gasser R.B."/>
        </authorList>
    </citation>
    <scope>NUCLEOTIDE SEQUENCE [LARGE SCALE GENOMIC DNA]</scope>
    <source>
        <strain evidence="2">ISS1029</strain>
    </source>
</reference>
<sequence>MNQISQKAPTLQSSSKQQQSLDTPMTGWCNHSVLFEKLIYCVRVQQKANATSTTTTTTTTTATTQIFSYQIGQENQQQQQQQYKRSKSSLPTIVKGTVPLQLRLTDDGRIRRAGCNNRLTKTAVSLVIRDLKWMPDNWIKPPKFNAKCSGQAETFDE</sequence>
<proteinExistence type="predicted"/>